<evidence type="ECO:0000259" key="2">
    <source>
        <dbReference type="Pfam" id="PF24865"/>
    </source>
</evidence>
<feature type="domain" description="DUF7731" evidence="2">
    <location>
        <begin position="44"/>
        <end position="129"/>
    </location>
</feature>
<evidence type="ECO:0000313" key="3">
    <source>
        <dbReference type="EMBL" id="KAK9186811.1"/>
    </source>
</evidence>
<keyword evidence="4" id="KW-1185">Reference proteome</keyword>
<feature type="signal peptide" evidence="1">
    <location>
        <begin position="1"/>
        <end position="31"/>
    </location>
</feature>
<dbReference type="Pfam" id="PF24865">
    <property type="entry name" value="DUF7731"/>
    <property type="match status" value="1"/>
</dbReference>
<dbReference type="PANTHER" id="PTHR34366:SF7">
    <property type="entry name" value="TRANSMEMBRANE PROTEIN"/>
    <property type="match status" value="1"/>
</dbReference>
<reference evidence="3 4" key="1">
    <citation type="submission" date="2024-05" db="EMBL/GenBank/DDBJ databases">
        <title>Haplotype-resolved chromosome-level genome assembly of Huyou (Citrus changshanensis).</title>
        <authorList>
            <person name="Miao C."/>
            <person name="Chen W."/>
            <person name="Wu Y."/>
            <person name="Wang L."/>
            <person name="Zhao S."/>
            <person name="Grierson D."/>
            <person name="Xu C."/>
            <person name="Chen K."/>
        </authorList>
    </citation>
    <scope>NUCLEOTIDE SEQUENCE [LARGE SCALE GENOMIC DNA]</scope>
    <source>
        <strain evidence="3">01-14</strain>
        <tissue evidence="3">Leaf</tissue>
    </source>
</reference>
<dbReference type="InterPro" id="IPR056633">
    <property type="entry name" value="DUF7731"/>
</dbReference>
<comment type="caution">
    <text evidence="3">The sequence shown here is derived from an EMBL/GenBank/DDBJ whole genome shotgun (WGS) entry which is preliminary data.</text>
</comment>
<gene>
    <name evidence="3" type="ORF">WN944_018200</name>
</gene>
<sequence>MDVASTAERKVCFLYGLLMISLLLCVNRADAEPGDPTGNVNLSPFEKWRSAYECMQNVSHSCSDKYTLNDSGWLNVTDGDAGDFCTGGCFEHTKAVLTCIQLVKDDYKFVNRATVQDVTNFIANGCASGFNGIIVPSKAGGSKITFFVSVLPTLLLMSLFTA</sequence>
<dbReference type="AlphaFoldDB" id="A0AAP0LTV2"/>
<dbReference type="EMBL" id="JBCGBO010000007">
    <property type="protein sequence ID" value="KAK9186811.1"/>
    <property type="molecule type" value="Genomic_DNA"/>
</dbReference>
<keyword evidence="1" id="KW-0732">Signal</keyword>
<accession>A0AAP0LTV2</accession>
<dbReference type="PANTHER" id="PTHR34366">
    <property type="entry name" value="OS07G0289901 PROTEIN-RELATED"/>
    <property type="match status" value="1"/>
</dbReference>
<name>A0AAP0LTV2_9ROSI</name>
<evidence type="ECO:0000256" key="1">
    <source>
        <dbReference type="SAM" id="SignalP"/>
    </source>
</evidence>
<organism evidence="3 4">
    <name type="scientific">Citrus x changshan-huyou</name>
    <dbReference type="NCBI Taxonomy" id="2935761"/>
    <lineage>
        <taxon>Eukaryota</taxon>
        <taxon>Viridiplantae</taxon>
        <taxon>Streptophyta</taxon>
        <taxon>Embryophyta</taxon>
        <taxon>Tracheophyta</taxon>
        <taxon>Spermatophyta</taxon>
        <taxon>Magnoliopsida</taxon>
        <taxon>eudicotyledons</taxon>
        <taxon>Gunneridae</taxon>
        <taxon>Pentapetalae</taxon>
        <taxon>rosids</taxon>
        <taxon>malvids</taxon>
        <taxon>Sapindales</taxon>
        <taxon>Rutaceae</taxon>
        <taxon>Aurantioideae</taxon>
        <taxon>Citrus</taxon>
    </lineage>
</organism>
<proteinExistence type="predicted"/>
<feature type="chain" id="PRO_5042982872" description="DUF7731 domain-containing protein" evidence="1">
    <location>
        <begin position="32"/>
        <end position="162"/>
    </location>
</feature>
<protein>
    <recommendedName>
        <fullName evidence="2">DUF7731 domain-containing protein</fullName>
    </recommendedName>
</protein>
<dbReference type="Proteomes" id="UP001428341">
    <property type="component" value="Unassembled WGS sequence"/>
</dbReference>
<evidence type="ECO:0000313" key="4">
    <source>
        <dbReference type="Proteomes" id="UP001428341"/>
    </source>
</evidence>